<reference evidence="1" key="1">
    <citation type="journal article" date="2015" name="Nature">
        <title>Complex archaea that bridge the gap between prokaryotes and eukaryotes.</title>
        <authorList>
            <person name="Spang A."/>
            <person name="Saw J.H."/>
            <person name="Jorgensen S.L."/>
            <person name="Zaremba-Niedzwiedzka K."/>
            <person name="Martijn J."/>
            <person name="Lind A.E."/>
            <person name="van Eijk R."/>
            <person name="Schleper C."/>
            <person name="Guy L."/>
            <person name="Ettema T.J."/>
        </authorList>
    </citation>
    <scope>NUCLEOTIDE SEQUENCE</scope>
</reference>
<proteinExistence type="predicted"/>
<name>A0A0F9PYY0_9ZZZZ</name>
<feature type="non-terminal residue" evidence="1">
    <location>
        <position position="32"/>
    </location>
</feature>
<comment type="caution">
    <text evidence="1">The sequence shown here is derived from an EMBL/GenBank/DDBJ whole genome shotgun (WGS) entry which is preliminary data.</text>
</comment>
<sequence length="32" mass="3898">MEDLKVLYDNFKKDYESLEETIGINYERSINK</sequence>
<accession>A0A0F9PYY0</accession>
<evidence type="ECO:0000313" key="1">
    <source>
        <dbReference type="EMBL" id="KKN29937.1"/>
    </source>
</evidence>
<protein>
    <submittedName>
        <fullName evidence="1">Uncharacterized protein</fullName>
    </submittedName>
</protein>
<dbReference type="EMBL" id="LAZR01002446">
    <property type="protein sequence ID" value="KKN29937.1"/>
    <property type="molecule type" value="Genomic_DNA"/>
</dbReference>
<dbReference type="AlphaFoldDB" id="A0A0F9PYY0"/>
<gene>
    <name evidence="1" type="ORF">LCGC14_0838910</name>
</gene>
<organism evidence="1">
    <name type="scientific">marine sediment metagenome</name>
    <dbReference type="NCBI Taxonomy" id="412755"/>
    <lineage>
        <taxon>unclassified sequences</taxon>
        <taxon>metagenomes</taxon>
        <taxon>ecological metagenomes</taxon>
    </lineage>
</organism>